<gene>
    <name evidence="2" type="ORF">ONT01_06035</name>
</gene>
<keyword evidence="1" id="KW-0812">Transmembrane</keyword>
<dbReference type="RefSeq" id="WP_264948694.1">
    <property type="nucleotide sequence ID" value="NZ_JAPDVB010000001.1"/>
</dbReference>
<evidence type="ECO:0000313" key="2">
    <source>
        <dbReference type="EMBL" id="MCW4137336.1"/>
    </source>
</evidence>
<reference evidence="2" key="1">
    <citation type="submission" date="2022-11" db="EMBL/GenBank/DDBJ databases">
        <title>Genomic repertoires linked with pathogenic potency of arthritogenic Prevotella copri isolated from the gut of rheumatoid arthritis patients.</title>
        <authorList>
            <person name="Nii T."/>
            <person name="Maeda Y."/>
            <person name="Motooka D."/>
            <person name="Naito M."/>
            <person name="Matsumoto Y."/>
            <person name="Ogawa T."/>
            <person name="Oguro-Igashira E."/>
            <person name="Kishikawa T."/>
            <person name="Yamashita M."/>
            <person name="Koizumi S."/>
            <person name="Kurakawa T."/>
            <person name="Okumura R."/>
            <person name="Kayama H."/>
            <person name="Murakami M."/>
            <person name="Sakaguchi T."/>
            <person name="Das B."/>
            <person name="Nakamura S."/>
            <person name="Okada Y."/>
            <person name="Kumanogoh A."/>
            <person name="Takeda K."/>
        </authorList>
    </citation>
    <scope>NUCLEOTIDE SEQUENCE</scope>
    <source>
        <strain evidence="2">H105_2-2</strain>
    </source>
</reference>
<accession>A0AAW5UBL6</accession>
<evidence type="ECO:0000256" key="1">
    <source>
        <dbReference type="SAM" id="Phobius"/>
    </source>
</evidence>
<protein>
    <submittedName>
        <fullName evidence="2">Uncharacterized protein</fullName>
    </submittedName>
</protein>
<organism evidence="2 3">
    <name type="scientific">Segatella copri</name>
    <dbReference type="NCBI Taxonomy" id="165179"/>
    <lineage>
        <taxon>Bacteria</taxon>
        <taxon>Pseudomonadati</taxon>
        <taxon>Bacteroidota</taxon>
        <taxon>Bacteroidia</taxon>
        <taxon>Bacteroidales</taxon>
        <taxon>Prevotellaceae</taxon>
        <taxon>Segatella</taxon>
    </lineage>
</organism>
<keyword evidence="1" id="KW-0472">Membrane</keyword>
<sequence>MVSQKTTDDRETDRRKLLAGYLYDCSKMMYGSVAVGGLSPLFTGKELAMVNIACIIFGFLGGAVIANAANYIMKFKS</sequence>
<keyword evidence="1" id="KW-1133">Transmembrane helix</keyword>
<dbReference type="AlphaFoldDB" id="A0AAW5UBL6"/>
<feature type="transmembrane region" description="Helical" evidence="1">
    <location>
        <begin position="21"/>
        <end position="42"/>
    </location>
</feature>
<feature type="transmembrane region" description="Helical" evidence="1">
    <location>
        <begin position="48"/>
        <end position="72"/>
    </location>
</feature>
<evidence type="ECO:0000313" key="3">
    <source>
        <dbReference type="Proteomes" id="UP001208620"/>
    </source>
</evidence>
<name>A0AAW5UBL6_9BACT</name>
<comment type="caution">
    <text evidence="2">The sequence shown here is derived from an EMBL/GenBank/DDBJ whole genome shotgun (WGS) entry which is preliminary data.</text>
</comment>
<dbReference type="Proteomes" id="UP001208620">
    <property type="component" value="Unassembled WGS sequence"/>
</dbReference>
<proteinExistence type="predicted"/>
<dbReference type="EMBL" id="JAPDVD010000001">
    <property type="protein sequence ID" value="MCW4137336.1"/>
    <property type="molecule type" value="Genomic_DNA"/>
</dbReference>